<comment type="caution">
    <text evidence="5">The sequence shown here is derived from an EMBL/GenBank/DDBJ whole genome shotgun (WGS) entry which is preliminary data.</text>
</comment>
<dbReference type="Gene3D" id="2.130.10.30">
    <property type="entry name" value="Regulator of chromosome condensation 1/beta-lactamase-inhibitor protein II"/>
    <property type="match status" value="2"/>
</dbReference>
<keyword evidence="1" id="KW-0677">Repeat</keyword>
<gene>
    <name evidence="5" type="ORF">WJX73_009758</name>
</gene>
<dbReference type="PANTHER" id="PTHR22870">
    <property type="entry name" value="REGULATOR OF CHROMOSOME CONDENSATION"/>
    <property type="match status" value="1"/>
</dbReference>
<feature type="compositionally biased region" description="Acidic residues" evidence="3">
    <location>
        <begin position="457"/>
        <end position="467"/>
    </location>
</feature>
<feature type="domain" description="RCC1-like" evidence="4">
    <location>
        <begin position="52"/>
        <end position="416"/>
    </location>
</feature>
<evidence type="ECO:0000313" key="6">
    <source>
        <dbReference type="Proteomes" id="UP001465755"/>
    </source>
</evidence>
<reference evidence="5 6" key="1">
    <citation type="journal article" date="2024" name="Nat. Commun.">
        <title>Phylogenomics reveals the evolutionary origins of lichenization in chlorophyte algae.</title>
        <authorList>
            <person name="Puginier C."/>
            <person name="Libourel C."/>
            <person name="Otte J."/>
            <person name="Skaloud P."/>
            <person name="Haon M."/>
            <person name="Grisel S."/>
            <person name="Petersen M."/>
            <person name="Berrin J.G."/>
            <person name="Delaux P.M."/>
            <person name="Dal Grande F."/>
            <person name="Keller J."/>
        </authorList>
    </citation>
    <scope>NUCLEOTIDE SEQUENCE [LARGE SCALE GENOMIC DNA]</scope>
    <source>
        <strain evidence="5 6">SAG 2036</strain>
    </source>
</reference>
<dbReference type="AlphaFoldDB" id="A0AAW1PNL9"/>
<name>A0AAW1PNL9_9CHLO</name>
<accession>A0AAW1PNL9</accession>
<dbReference type="InterPro" id="IPR009091">
    <property type="entry name" value="RCC1/BLIP-II"/>
</dbReference>
<evidence type="ECO:0000256" key="1">
    <source>
        <dbReference type="ARBA" id="ARBA00022737"/>
    </source>
</evidence>
<feature type="repeat" description="RCC1" evidence="2">
    <location>
        <begin position="258"/>
        <end position="309"/>
    </location>
</feature>
<dbReference type="InterPro" id="IPR000408">
    <property type="entry name" value="Reg_chr_condens"/>
</dbReference>
<feature type="compositionally biased region" description="Polar residues" evidence="3">
    <location>
        <begin position="14"/>
        <end position="24"/>
    </location>
</feature>
<evidence type="ECO:0000256" key="3">
    <source>
        <dbReference type="SAM" id="MobiDB-lite"/>
    </source>
</evidence>
<dbReference type="PANTHER" id="PTHR22870:SF385">
    <property type="entry name" value="ULTRAVIOLET-B RECEPTOR UVR8-LIKE"/>
    <property type="match status" value="1"/>
</dbReference>
<proteinExistence type="predicted"/>
<feature type="region of interest" description="Disordered" evidence="3">
    <location>
        <begin position="1"/>
        <end position="24"/>
    </location>
</feature>
<feature type="region of interest" description="Disordered" evidence="3">
    <location>
        <begin position="418"/>
        <end position="467"/>
    </location>
</feature>
<feature type="compositionally biased region" description="Low complexity" evidence="3">
    <location>
        <begin position="606"/>
        <end position="616"/>
    </location>
</feature>
<feature type="repeat" description="RCC1" evidence="2">
    <location>
        <begin position="49"/>
        <end position="107"/>
    </location>
</feature>
<dbReference type="PRINTS" id="PR00633">
    <property type="entry name" value="RCCNDNSATION"/>
</dbReference>
<keyword evidence="6" id="KW-1185">Reference proteome</keyword>
<feature type="repeat" description="RCC1" evidence="2">
    <location>
        <begin position="108"/>
        <end position="160"/>
    </location>
</feature>
<dbReference type="PROSITE" id="PS50012">
    <property type="entry name" value="RCC1_3"/>
    <property type="match status" value="7"/>
</dbReference>
<feature type="repeat" description="RCC1" evidence="2">
    <location>
        <begin position="365"/>
        <end position="420"/>
    </location>
</feature>
<dbReference type="EMBL" id="JALJOQ010000012">
    <property type="protein sequence ID" value="KAK9811056.1"/>
    <property type="molecule type" value="Genomic_DNA"/>
</dbReference>
<dbReference type="SUPFAM" id="SSF50985">
    <property type="entry name" value="RCC1/BLIP-II"/>
    <property type="match status" value="1"/>
</dbReference>
<dbReference type="InterPro" id="IPR058923">
    <property type="entry name" value="RCC1-like_dom"/>
</dbReference>
<evidence type="ECO:0000259" key="4">
    <source>
        <dbReference type="Pfam" id="PF25390"/>
    </source>
</evidence>
<protein>
    <recommendedName>
        <fullName evidence="4">RCC1-like domain-containing protein</fullName>
    </recommendedName>
</protein>
<feature type="repeat" description="RCC1" evidence="2">
    <location>
        <begin position="212"/>
        <end position="257"/>
    </location>
</feature>
<dbReference type="Proteomes" id="UP001465755">
    <property type="component" value="Unassembled WGS sequence"/>
</dbReference>
<sequence length="632" mass="65946">MPATPTGDRGVGQPASSVQRAPSLSPLQAPVASLCTELPAYVRNPPIETVTFGWGVNEDGQLGLDTDQDTFSPKVVEALLGTRLRGRELIRTPLAAGSRMTLAIEANGQLLSWGWNARASLGLGHCMAGQRKPKRVSALAGERIVQVAIGGWHCLAVNDEGQAYAWGGNEYGQCGIEEAGRDIETPTPCVPNLRVTQVSSGGMHSCVLTEDGKVWMWGEPWGEFKVKVDRHPRPVKGAVDIVKIQCGAFHSLALTRQGEVLSWGINDYGQLGNGTTTYVTTPERVMGLEDVVIADIAAGGWHSLALSDTGEVWTWGRGEYGRLGIGDRHGESKLKATRVQGRLAGQRVVQATCGGSHTAVLTEHGRIYTWGRASFGRLGVGNTSRDAVSPVEILLPGGQDRWRVIAVAAGGRHTLALAVPDNSSGADGRDPSSTPARSRSGVVGDSGPSSLGASPLDSDDPESLENDYDDDVELEAAAAASGTGIRDLVALVDAEEAAEDAVQLESNHVAPGELPASVHSQELLSRTHASRASSPRLSPRSHSASPSHHGFLGPARPPSPGRSVLSQSPRQSGGLMSQSPRTSGGIMGLNFPAGSLPSAAAAQVDGGSPEGSESSGVLGQDLNSALAARGLR</sequence>
<feature type="compositionally biased region" description="Low complexity" evidence="3">
    <location>
        <begin position="530"/>
        <end position="548"/>
    </location>
</feature>
<feature type="repeat" description="RCC1" evidence="2">
    <location>
        <begin position="310"/>
        <end position="364"/>
    </location>
</feature>
<feature type="compositionally biased region" description="Polar residues" evidence="3">
    <location>
        <begin position="564"/>
        <end position="582"/>
    </location>
</feature>
<dbReference type="PROSITE" id="PS00626">
    <property type="entry name" value="RCC1_2"/>
    <property type="match status" value="2"/>
</dbReference>
<dbReference type="Pfam" id="PF25390">
    <property type="entry name" value="WD40_RLD"/>
    <property type="match status" value="1"/>
</dbReference>
<feature type="repeat" description="RCC1" evidence="2">
    <location>
        <begin position="161"/>
        <end position="211"/>
    </location>
</feature>
<organism evidence="5 6">
    <name type="scientific">Symbiochloris irregularis</name>
    <dbReference type="NCBI Taxonomy" id="706552"/>
    <lineage>
        <taxon>Eukaryota</taxon>
        <taxon>Viridiplantae</taxon>
        <taxon>Chlorophyta</taxon>
        <taxon>core chlorophytes</taxon>
        <taxon>Trebouxiophyceae</taxon>
        <taxon>Trebouxiales</taxon>
        <taxon>Trebouxiaceae</taxon>
        <taxon>Symbiochloris</taxon>
    </lineage>
</organism>
<feature type="region of interest" description="Disordered" evidence="3">
    <location>
        <begin position="524"/>
        <end position="632"/>
    </location>
</feature>
<evidence type="ECO:0000256" key="2">
    <source>
        <dbReference type="PROSITE-ProRule" id="PRU00235"/>
    </source>
</evidence>
<evidence type="ECO:0000313" key="5">
    <source>
        <dbReference type="EMBL" id="KAK9811056.1"/>
    </source>
</evidence>
<feature type="compositionally biased region" description="Polar residues" evidence="3">
    <location>
        <begin position="421"/>
        <end position="437"/>
    </location>
</feature>
<dbReference type="InterPro" id="IPR051210">
    <property type="entry name" value="Ub_ligase/GEF_domain"/>
</dbReference>